<name>A0A9W9EUQ3_9EURO</name>
<gene>
    <name evidence="1" type="ORF">N7456_011827</name>
</gene>
<reference evidence="1" key="2">
    <citation type="journal article" date="2023" name="IMA Fungus">
        <title>Comparative genomic study of the Penicillium genus elucidates a diverse pangenome and 15 lateral gene transfer events.</title>
        <authorList>
            <person name="Petersen C."/>
            <person name="Sorensen T."/>
            <person name="Nielsen M.R."/>
            <person name="Sondergaard T.E."/>
            <person name="Sorensen J.L."/>
            <person name="Fitzpatrick D.A."/>
            <person name="Frisvad J.C."/>
            <person name="Nielsen K.L."/>
        </authorList>
    </citation>
    <scope>NUCLEOTIDE SEQUENCE</scope>
    <source>
        <strain evidence="1">IBT 30069</strain>
    </source>
</reference>
<dbReference type="Proteomes" id="UP001149165">
    <property type="component" value="Unassembled WGS sequence"/>
</dbReference>
<accession>A0A9W9EUQ3</accession>
<evidence type="ECO:0000313" key="2">
    <source>
        <dbReference type="Proteomes" id="UP001149165"/>
    </source>
</evidence>
<comment type="caution">
    <text evidence="1">The sequence shown here is derived from an EMBL/GenBank/DDBJ whole genome shotgun (WGS) entry which is preliminary data.</text>
</comment>
<dbReference type="AlphaFoldDB" id="A0A9W9EUQ3"/>
<organism evidence="1 2">
    <name type="scientific">Penicillium angulare</name>
    <dbReference type="NCBI Taxonomy" id="116970"/>
    <lineage>
        <taxon>Eukaryota</taxon>
        <taxon>Fungi</taxon>
        <taxon>Dikarya</taxon>
        <taxon>Ascomycota</taxon>
        <taxon>Pezizomycotina</taxon>
        <taxon>Eurotiomycetes</taxon>
        <taxon>Eurotiomycetidae</taxon>
        <taxon>Eurotiales</taxon>
        <taxon>Aspergillaceae</taxon>
        <taxon>Penicillium</taxon>
    </lineage>
</organism>
<dbReference type="EMBL" id="JAPQKH010000007">
    <property type="protein sequence ID" value="KAJ5088211.1"/>
    <property type="molecule type" value="Genomic_DNA"/>
</dbReference>
<sequence length="104" mass="11662">MKKKREYESMQIYVFAIDKKEKQATKVVRRGEDDDRISALPESTRAAAVMAEEQRRAEWGLELAAIQARTHSRRLHPSSTVVVSHVQSTASSSNQSTTTSITTV</sequence>
<evidence type="ECO:0000313" key="1">
    <source>
        <dbReference type="EMBL" id="KAJ5088211.1"/>
    </source>
</evidence>
<protein>
    <submittedName>
        <fullName evidence="1">Uncharacterized protein</fullName>
    </submittedName>
</protein>
<proteinExistence type="predicted"/>
<reference evidence="1" key="1">
    <citation type="submission" date="2022-11" db="EMBL/GenBank/DDBJ databases">
        <authorList>
            <person name="Petersen C."/>
        </authorList>
    </citation>
    <scope>NUCLEOTIDE SEQUENCE</scope>
    <source>
        <strain evidence="1">IBT 30069</strain>
    </source>
</reference>
<keyword evidence="2" id="KW-1185">Reference proteome</keyword>